<dbReference type="GO" id="GO:0016746">
    <property type="term" value="F:acyltransferase activity"/>
    <property type="evidence" value="ECO:0007669"/>
    <property type="project" value="UniProtKB-KW"/>
</dbReference>
<dbReference type="CDD" id="cd04179">
    <property type="entry name" value="DPM_DPG-synthase_like"/>
    <property type="match status" value="1"/>
</dbReference>
<evidence type="ECO:0000313" key="9">
    <source>
        <dbReference type="Proteomes" id="UP000569732"/>
    </source>
</evidence>
<accession>A0A853HUB7</accession>
<dbReference type="Proteomes" id="UP000569732">
    <property type="component" value="Unassembled WGS sequence"/>
</dbReference>
<comment type="caution">
    <text evidence="8">The sequence shown here is derived from an EMBL/GenBank/DDBJ whole genome shotgun (WGS) entry which is preliminary data.</text>
</comment>
<keyword evidence="4" id="KW-0808">Transferase</keyword>
<evidence type="ECO:0000256" key="1">
    <source>
        <dbReference type="ARBA" id="ARBA00004533"/>
    </source>
</evidence>
<dbReference type="CDD" id="cd07984">
    <property type="entry name" value="LPLAT_LABLAT-like"/>
    <property type="match status" value="1"/>
</dbReference>
<dbReference type="Pfam" id="PF03279">
    <property type="entry name" value="Lip_A_acyltrans"/>
    <property type="match status" value="1"/>
</dbReference>
<evidence type="ECO:0000256" key="2">
    <source>
        <dbReference type="ARBA" id="ARBA00022475"/>
    </source>
</evidence>
<dbReference type="Pfam" id="PF00535">
    <property type="entry name" value="Glycos_transf_2"/>
    <property type="match status" value="1"/>
</dbReference>
<protein>
    <submittedName>
        <fullName evidence="8">Glycosyltransferase family 2 protein</fullName>
    </submittedName>
</protein>
<organism evidence="8 9">
    <name type="scientific">Spartinivicinus marinus</name>
    <dbReference type="NCBI Taxonomy" id="2994442"/>
    <lineage>
        <taxon>Bacteria</taxon>
        <taxon>Pseudomonadati</taxon>
        <taxon>Pseudomonadota</taxon>
        <taxon>Gammaproteobacteria</taxon>
        <taxon>Oceanospirillales</taxon>
        <taxon>Zooshikellaceae</taxon>
        <taxon>Spartinivicinus</taxon>
    </lineage>
</organism>
<dbReference type="InterPro" id="IPR004960">
    <property type="entry name" value="LipA_acyltrans"/>
</dbReference>
<dbReference type="GO" id="GO:0006487">
    <property type="term" value="P:protein N-linked glycosylation"/>
    <property type="evidence" value="ECO:0007669"/>
    <property type="project" value="TreeGrafter"/>
</dbReference>
<dbReference type="GO" id="GO:0005886">
    <property type="term" value="C:plasma membrane"/>
    <property type="evidence" value="ECO:0007669"/>
    <property type="project" value="UniProtKB-SubCell"/>
</dbReference>
<dbReference type="EMBL" id="JACCKB010000004">
    <property type="protein sequence ID" value="NYZ65360.1"/>
    <property type="molecule type" value="Genomic_DNA"/>
</dbReference>
<keyword evidence="5" id="KW-0472">Membrane</keyword>
<dbReference type="InterPro" id="IPR001173">
    <property type="entry name" value="Glyco_trans_2-like"/>
</dbReference>
<dbReference type="PANTHER" id="PTHR10859">
    <property type="entry name" value="GLYCOSYL TRANSFERASE"/>
    <property type="match status" value="1"/>
</dbReference>
<evidence type="ECO:0000256" key="3">
    <source>
        <dbReference type="ARBA" id="ARBA00022519"/>
    </source>
</evidence>
<keyword evidence="3" id="KW-0997">Cell inner membrane</keyword>
<dbReference type="SUPFAM" id="SSF53448">
    <property type="entry name" value="Nucleotide-diphospho-sugar transferases"/>
    <property type="match status" value="1"/>
</dbReference>
<comment type="subcellular location">
    <subcellularLocation>
        <location evidence="1">Cell inner membrane</location>
    </subcellularLocation>
</comment>
<evidence type="ECO:0000256" key="6">
    <source>
        <dbReference type="ARBA" id="ARBA00023315"/>
    </source>
</evidence>
<evidence type="ECO:0000259" key="7">
    <source>
        <dbReference type="Pfam" id="PF00535"/>
    </source>
</evidence>
<proteinExistence type="predicted"/>
<dbReference type="AlphaFoldDB" id="A0A853HUB7"/>
<evidence type="ECO:0000313" key="8">
    <source>
        <dbReference type="EMBL" id="NYZ65360.1"/>
    </source>
</evidence>
<sequence length="583" mass="66123">MGESLSEFTPCVVIPIYNHSKTIAGVIDGINTLNLPCIVVDDGSNESTKQALTQLKQDNPGLTLVTLARNQGKGAAVKQGLATAWLQGYSHALQVDADGQHDLQDIPQLLATARQHPEALVTGQPLYDDSIPKSRQYGRLFTHFWVWLETLSLTDSMIGFRVYPLSSTVTVLDQVVGERMDFDIEVLVKMIWHGIPVEVYPTRVIYPENGISHFNLWHDNWLISKMHTRLVCGMLLRLPNLIKRKLFDQQTTHWASIRERGSIWGLTFLLWMFRLGGDKLVRLLLYPIIGYFYLTNKAAQQASKTYLSRVAEQQTRHNKAVQHLSEQMTPDALVSSQDSFKHFMQFGKAALDKCAVWANKITVKDVDIINGELFNNLLANKQGALFITAHFGNSEICRALAYAKYGQKVNVLVHTKHAVAFNKIIREINPEAQLSLIEVTEIGPDTAIMLSEKIEQGEFIVIVGDRTSVNDPANCCYLDFLGYQAPFPKGPFILAGLLKCSVYLLLCYQAQRRYCVHFEKITEKIPFGKKVREQEIIKTAQIYVSHLETFCLKQPLQWFNFFDFWQQDKVVTSQTNAVKKTIK</sequence>
<dbReference type="InterPro" id="IPR029044">
    <property type="entry name" value="Nucleotide-diphossugar_trans"/>
</dbReference>
<dbReference type="Gene3D" id="3.90.550.10">
    <property type="entry name" value="Spore Coat Polysaccharide Biosynthesis Protein SpsA, Chain A"/>
    <property type="match status" value="1"/>
</dbReference>
<dbReference type="GO" id="GO:0009247">
    <property type="term" value="P:glycolipid biosynthetic process"/>
    <property type="evidence" value="ECO:0007669"/>
    <property type="project" value="UniProtKB-ARBA"/>
</dbReference>
<evidence type="ECO:0000256" key="5">
    <source>
        <dbReference type="ARBA" id="ARBA00023136"/>
    </source>
</evidence>
<evidence type="ECO:0000256" key="4">
    <source>
        <dbReference type="ARBA" id="ARBA00022679"/>
    </source>
</evidence>
<name>A0A853HUB7_9GAMM</name>
<keyword evidence="6" id="KW-0012">Acyltransferase</keyword>
<feature type="domain" description="Glycosyltransferase 2-like" evidence="7">
    <location>
        <begin position="11"/>
        <end position="141"/>
    </location>
</feature>
<gene>
    <name evidence="8" type="ORF">H0A36_05010</name>
</gene>
<keyword evidence="9" id="KW-1185">Reference proteome</keyword>
<keyword evidence="2" id="KW-1003">Cell membrane</keyword>
<dbReference type="PANTHER" id="PTHR10859:SF91">
    <property type="entry name" value="DOLICHYL-PHOSPHATE BETA-GLUCOSYLTRANSFERASE"/>
    <property type="match status" value="1"/>
</dbReference>
<reference evidence="8 9" key="1">
    <citation type="submission" date="2020-07" db="EMBL/GenBank/DDBJ databases">
        <title>Endozoicomonas sp. nov., isolated from sediment.</title>
        <authorList>
            <person name="Gu T."/>
        </authorList>
    </citation>
    <scope>NUCLEOTIDE SEQUENCE [LARGE SCALE GENOMIC DNA]</scope>
    <source>
        <strain evidence="8 9">SM1973</strain>
    </source>
</reference>